<dbReference type="InterPro" id="IPR029044">
    <property type="entry name" value="Nucleotide-diphossugar_trans"/>
</dbReference>
<dbReference type="OrthoDB" id="9810303at2"/>
<feature type="transmembrane region" description="Helical" evidence="6">
    <location>
        <begin position="257"/>
        <end position="275"/>
    </location>
</feature>
<dbReference type="AlphaFoldDB" id="A0A4S4FSX9"/>
<keyword evidence="3 6" id="KW-1133">Transmembrane helix</keyword>
<evidence type="ECO:0000313" key="9">
    <source>
        <dbReference type="EMBL" id="THG33524.1"/>
    </source>
</evidence>
<dbReference type="InterPro" id="IPR001173">
    <property type="entry name" value="Glyco_trans_2-like"/>
</dbReference>
<keyword evidence="9" id="KW-0808">Transferase</keyword>
<evidence type="ECO:0000256" key="6">
    <source>
        <dbReference type="SAM" id="Phobius"/>
    </source>
</evidence>
<evidence type="ECO:0000256" key="2">
    <source>
        <dbReference type="ARBA" id="ARBA00022692"/>
    </source>
</evidence>
<comment type="caution">
    <text evidence="9">The sequence shown here is derived from an EMBL/GenBank/DDBJ whole genome shotgun (WGS) entry which is preliminary data.</text>
</comment>
<dbReference type="Pfam" id="PF00535">
    <property type="entry name" value="Glycos_transf_2"/>
    <property type="match status" value="1"/>
</dbReference>
<evidence type="ECO:0000256" key="4">
    <source>
        <dbReference type="ARBA" id="ARBA00023136"/>
    </source>
</evidence>
<keyword evidence="2 6" id="KW-0812">Transmembrane</keyword>
<dbReference type="SUPFAM" id="SSF53448">
    <property type="entry name" value="Nucleotide-diphospho-sugar transferases"/>
    <property type="match status" value="1"/>
</dbReference>
<dbReference type="Pfam" id="PF04138">
    <property type="entry name" value="GtrA_DPMS_TM"/>
    <property type="match status" value="1"/>
</dbReference>
<feature type="transmembrane region" description="Helical" evidence="6">
    <location>
        <begin position="295"/>
        <end position="322"/>
    </location>
</feature>
<evidence type="ECO:0000259" key="8">
    <source>
        <dbReference type="Pfam" id="PF04138"/>
    </source>
</evidence>
<comment type="subcellular location">
    <subcellularLocation>
        <location evidence="1">Membrane</location>
        <topology evidence="1">Multi-pass membrane protein</topology>
    </subcellularLocation>
</comment>
<feature type="region of interest" description="Disordered" evidence="5">
    <location>
        <begin position="398"/>
        <end position="417"/>
    </location>
</feature>
<dbReference type="GO" id="GO:0016020">
    <property type="term" value="C:membrane"/>
    <property type="evidence" value="ECO:0007669"/>
    <property type="project" value="UniProtKB-SubCell"/>
</dbReference>
<dbReference type="PANTHER" id="PTHR10859:SF114">
    <property type="entry name" value="DOLICHOL-PHOSPHATE MANNOSYLTRANSFERASE"/>
    <property type="match status" value="1"/>
</dbReference>
<dbReference type="RefSeq" id="WP_136426306.1">
    <property type="nucleotide sequence ID" value="NZ_SSSM01000001.1"/>
</dbReference>
<name>A0A4S4FSX9_9MICO</name>
<dbReference type="GO" id="GO:0006487">
    <property type="term" value="P:protein N-linked glycosylation"/>
    <property type="evidence" value="ECO:0007669"/>
    <property type="project" value="TreeGrafter"/>
</dbReference>
<evidence type="ECO:0000259" key="7">
    <source>
        <dbReference type="Pfam" id="PF00535"/>
    </source>
</evidence>
<accession>A0A4S4FSX9</accession>
<dbReference type="PANTHER" id="PTHR10859">
    <property type="entry name" value="GLYCOSYL TRANSFERASE"/>
    <property type="match status" value="1"/>
</dbReference>
<organism evidence="9 10">
    <name type="scientific">Naasia lichenicola</name>
    <dbReference type="NCBI Taxonomy" id="2565933"/>
    <lineage>
        <taxon>Bacteria</taxon>
        <taxon>Bacillati</taxon>
        <taxon>Actinomycetota</taxon>
        <taxon>Actinomycetes</taxon>
        <taxon>Micrococcales</taxon>
        <taxon>Microbacteriaceae</taxon>
        <taxon>Naasia</taxon>
    </lineage>
</organism>
<dbReference type="GO" id="GO:0000271">
    <property type="term" value="P:polysaccharide biosynthetic process"/>
    <property type="evidence" value="ECO:0007669"/>
    <property type="project" value="InterPro"/>
</dbReference>
<keyword evidence="10" id="KW-1185">Reference proteome</keyword>
<evidence type="ECO:0000256" key="5">
    <source>
        <dbReference type="SAM" id="MobiDB-lite"/>
    </source>
</evidence>
<gene>
    <name evidence="9" type="ORF">E6C64_04090</name>
</gene>
<dbReference type="Gene3D" id="3.90.550.10">
    <property type="entry name" value="Spore Coat Polysaccharide Biosynthesis Protein SpsA, Chain A"/>
    <property type="match status" value="1"/>
</dbReference>
<reference evidence="9 10" key="1">
    <citation type="submission" date="2019-04" db="EMBL/GenBank/DDBJ databases">
        <authorList>
            <person name="Jiang L."/>
        </authorList>
    </citation>
    <scope>NUCLEOTIDE SEQUENCE [LARGE SCALE GENOMIC DNA]</scope>
    <source>
        <strain evidence="9 10">YIM 131853</strain>
    </source>
</reference>
<feature type="region of interest" description="Disordered" evidence="5">
    <location>
        <begin position="355"/>
        <end position="382"/>
    </location>
</feature>
<protein>
    <submittedName>
        <fullName evidence="9">Glycosyltransferase</fullName>
    </submittedName>
</protein>
<dbReference type="GO" id="GO:0016740">
    <property type="term" value="F:transferase activity"/>
    <property type="evidence" value="ECO:0007669"/>
    <property type="project" value="UniProtKB-KW"/>
</dbReference>
<dbReference type="Proteomes" id="UP000309133">
    <property type="component" value="Unassembled WGS sequence"/>
</dbReference>
<feature type="compositionally biased region" description="Polar residues" evidence="5">
    <location>
        <begin position="406"/>
        <end position="417"/>
    </location>
</feature>
<keyword evidence="4 6" id="KW-0472">Membrane</keyword>
<evidence type="ECO:0000256" key="3">
    <source>
        <dbReference type="ARBA" id="ARBA00022989"/>
    </source>
</evidence>
<dbReference type="InterPro" id="IPR007267">
    <property type="entry name" value="GtrA_DPMS_TM"/>
</dbReference>
<feature type="domain" description="Glycosyltransferase 2-like" evidence="7">
    <location>
        <begin position="3"/>
        <end position="95"/>
    </location>
</feature>
<evidence type="ECO:0000256" key="1">
    <source>
        <dbReference type="ARBA" id="ARBA00004141"/>
    </source>
</evidence>
<feature type="domain" description="GtrA/DPMS transmembrane" evidence="8">
    <location>
        <begin position="231"/>
        <end position="343"/>
    </location>
</feature>
<dbReference type="CDD" id="cd04179">
    <property type="entry name" value="DPM_DPG-synthase_like"/>
    <property type="match status" value="1"/>
</dbReference>
<dbReference type="EMBL" id="SSSM01000001">
    <property type="protein sequence ID" value="THG33524.1"/>
    <property type="molecule type" value="Genomic_DNA"/>
</dbReference>
<evidence type="ECO:0000313" key="10">
    <source>
        <dbReference type="Proteomes" id="UP000309133"/>
    </source>
</evidence>
<sequence>MIVLIPAYEPDVQLVRLVDRLRSADDAGAVIVVDDGSGPRYKAVFRAVQLLGAELITLPVNQGKGAALKAGIRHAIEHHPGHGVVTADSDGQHTVVDILRVGSRLHDEAEARGSGGAPDPIVLGVRAFAGTVPARSRLGNAVSAWIFRLASGFAVSDTQTGLRGLPASALRWALSVPGRRFEYELEMLLGSKDAGIAIVELPIETVYLERNASSHFRPLRDSVRVMRPMLRFAASSLLSFGIDTVLVQLMFWLTGSLLASVVLARIGSGGVNFALNRAAFGARGASLRRALTSYIALAAVLLAANYAWLILLTGAGLALVPAKILTEIALYVVSFAVQRCVVFARTASGRGLSRRSARSMSVSSTAHRKSKAPDGGMELATGARTPVRPTIRPTVRTTAPAAAQTLVPTATNRRIHP</sequence>
<proteinExistence type="predicted"/>